<organism evidence="2 3">
    <name type="scientific">Caldimonas mangrovi</name>
    <dbReference type="NCBI Taxonomy" id="2944811"/>
    <lineage>
        <taxon>Bacteria</taxon>
        <taxon>Pseudomonadati</taxon>
        <taxon>Pseudomonadota</taxon>
        <taxon>Betaproteobacteria</taxon>
        <taxon>Burkholderiales</taxon>
        <taxon>Sphaerotilaceae</taxon>
        <taxon>Caldimonas</taxon>
    </lineage>
</organism>
<dbReference type="RefSeq" id="WP_251780939.1">
    <property type="nucleotide sequence ID" value="NZ_JAMKFE010000019.1"/>
</dbReference>
<proteinExistence type="predicted"/>
<dbReference type="NCBIfam" id="TIGR02447">
    <property type="entry name" value="yiiD_Cterm"/>
    <property type="match status" value="1"/>
</dbReference>
<feature type="domain" description="Thioesterase putative" evidence="1">
    <location>
        <begin position="5"/>
        <end position="145"/>
    </location>
</feature>
<name>A0ABT0YUN4_9BURK</name>
<evidence type="ECO:0000313" key="2">
    <source>
        <dbReference type="EMBL" id="MCM5682461.1"/>
    </source>
</evidence>
<dbReference type="InterPro" id="IPR012660">
    <property type="entry name" value="YiiD_C"/>
</dbReference>
<sequence>MTPTEVEHYLHEHIPLSGSMRVSVLAVAPERVVLSAPLAPNINHRETVFGGSASALAILAAWSLLHARLSAEGVKTRLVIQRNSMEYLGPIPGAFTARASLEAPTQWPLFKRMLDRKGKARVAVTAVLEHEGDLVGRFAGEFVALGT</sequence>
<evidence type="ECO:0000259" key="1">
    <source>
        <dbReference type="Pfam" id="PF09500"/>
    </source>
</evidence>
<dbReference type="EMBL" id="JAMKFE010000019">
    <property type="protein sequence ID" value="MCM5682461.1"/>
    <property type="molecule type" value="Genomic_DNA"/>
</dbReference>
<evidence type="ECO:0000313" key="3">
    <source>
        <dbReference type="Proteomes" id="UP001165541"/>
    </source>
</evidence>
<reference evidence="2" key="1">
    <citation type="submission" date="2022-05" db="EMBL/GenBank/DDBJ databases">
        <title>Schlegelella sp. nov., isolated from mangrove soil.</title>
        <authorList>
            <person name="Liu Y."/>
            <person name="Ge X."/>
            <person name="Liu W."/>
        </authorList>
    </citation>
    <scope>NUCLEOTIDE SEQUENCE</scope>
    <source>
        <strain evidence="2">S2-27</strain>
    </source>
</reference>
<dbReference type="Pfam" id="PF09500">
    <property type="entry name" value="YiiD_C"/>
    <property type="match status" value="1"/>
</dbReference>
<gene>
    <name evidence="2" type="ORF">M8A51_23275</name>
</gene>
<keyword evidence="3" id="KW-1185">Reference proteome</keyword>
<comment type="caution">
    <text evidence="2">The sequence shown here is derived from an EMBL/GenBank/DDBJ whole genome shotgun (WGS) entry which is preliminary data.</text>
</comment>
<dbReference type="Gene3D" id="3.10.129.10">
    <property type="entry name" value="Hotdog Thioesterase"/>
    <property type="match status" value="1"/>
</dbReference>
<dbReference type="Proteomes" id="UP001165541">
    <property type="component" value="Unassembled WGS sequence"/>
</dbReference>
<dbReference type="SUPFAM" id="SSF54637">
    <property type="entry name" value="Thioesterase/thiol ester dehydrase-isomerase"/>
    <property type="match status" value="1"/>
</dbReference>
<protein>
    <submittedName>
        <fullName evidence="2">Thioesterase domain-containing protein</fullName>
    </submittedName>
</protein>
<accession>A0ABT0YUN4</accession>
<dbReference type="InterPro" id="IPR029069">
    <property type="entry name" value="HotDog_dom_sf"/>
</dbReference>